<dbReference type="InterPro" id="IPR051200">
    <property type="entry name" value="Host-pathogen_enzymatic-act"/>
</dbReference>
<evidence type="ECO:0008006" key="3">
    <source>
        <dbReference type="Google" id="ProtNLM"/>
    </source>
</evidence>
<dbReference type="Proteomes" id="UP001500655">
    <property type="component" value="Unassembled WGS sequence"/>
</dbReference>
<dbReference type="Gene3D" id="2.130.10.10">
    <property type="entry name" value="YVTN repeat-like/Quinoprotein amine dehydrogenase"/>
    <property type="match status" value="1"/>
</dbReference>
<proteinExistence type="predicted"/>
<name>A0ABN2L2A3_9ACTN</name>
<dbReference type="EMBL" id="BAAALS010000028">
    <property type="protein sequence ID" value="GAA1770357.1"/>
    <property type="molecule type" value="Genomic_DNA"/>
</dbReference>
<gene>
    <name evidence="1" type="ORF">GCM10009681_47200</name>
</gene>
<sequence length="384" mass="39538">MSVGDVLVVDVADGVTAVRGARVAPALAAGVLSLDGARLFSAEAAGDDTTLHTIDTRSGSVVDTRRLAGRWVPRAGSADGRLVALTAPDGPGATAFLPAGRRRTEIVVAGADTEPVRLDLPGNLVPDAFTAGGDGLFVLDWLPATAPRHYRVRCVDLASRALTPLNTIAKVPVPPGAEEEMAGEGRLAVFNPGQSMLYTLYTHQPDHRHTRDRLAGRSTGVHAFVHSLNLIARWAYCVDLPAPFGEGTGTAHTIAADPDERSVYVLDAASGSLAVINAALLGSGTPEQPAVVSVPRSGGTAYAAAARDLLFLSGDSSVHVVRPRDGSVLATWPVAGGIRGLAASRDGSRLYVGLPDRVAVLDAATGTGLGDVAVAGLVTLRRAI</sequence>
<dbReference type="InterPro" id="IPR011048">
    <property type="entry name" value="Haem_d1_sf"/>
</dbReference>
<protein>
    <recommendedName>
        <fullName evidence="3">YncE family protein</fullName>
    </recommendedName>
</protein>
<dbReference type="PANTHER" id="PTHR47197:SF3">
    <property type="entry name" value="DIHYDRO-HEME D1 DEHYDROGENASE"/>
    <property type="match status" value="1"/>
</dbReference>
<dbReference type="PANTHER" id="PTHR47197">
    <property type="entry name" value="PROTEIN NIRF"/>
    <property type="match status" value="1"/>
</dbReference>
<evidence type="ECO:0000313" key="1">
    <source>
        <dbReference type="EMBL" id="GAA1770357.1"/>
    </source>
</evidence>
<dbReference type="InterPro" id="IPR015943">
    <property type="entry name" value="WD40/YVTN_repeat-like_dom_sf"/>
</dbReference>
<accession>A0ABN2L2A3</accession>
<evidence type="ECO:0000313" key="2">
    <source>
        <dbReference type="Proteomes" id="UP001500655"/>
    </source>
</evidence>
<dbReference type="SUPFAM" id="SSF51004">
    <property type="entry name" value="C-terminal (heme d1) domain of cytochrome cd1-nitrite reductase"/>
    <property type="match status" value="1"/>
</dbReference>
<organism evidence="1 2">
    <name type="scientific">Luedemannella helvata</name>
    <dbReference type="NCBI Taxonomy" id="349315"/>
    <lineage>
        <taxon>Bacteria</taxon>
        <taxon>Bacillati</taxon>
        <taxon>Actinomycetota</taxon>
        <taxon>Actinomycetes</taxon>
        <taxon>Micromonosporales</taxon>
        <taxon>Micromonosporaceae</taxon>
        <taxon>Luedemannella</taxon>
    </lineage>
</organism>
<comment type="caution">
    <text evidence="1">The sequence shown here is derived from an EMBL/GenBank/DDBJ whole genome shotgun (WGS) entry which is preliminary data.</text>
</comment>
<reference evidence="1 2" key="1">
    <citation type="journal article" date="2019" name="Int. J. Syst. Evol. Microbiol.">
        <title>The Global Catalogue of Microorganisms (GCM) 10K type strain sequencing project: providing services to taxonomists for standard genome sequencing and annotation.</title>
        <authorList>
            <consortium name="The Broad Institute Genomics Platform"/>
            <consortium name="The Broad Institute Genome Sequencing Center for Infectious Disease"/>
            <person name="Wu L."/>
            <person name="Ma J."/>
        </authorList>
    </citation>
    <scope>NUCLEOTIDE SEQUENCE [LARGE SCALE GENOMIC DNA]</scope>
    <source>
        <strain evidence="1 2">JCM 13249</strain>
    </source>
</reference>
<keyword evidence="2" id="KW-1185">Reference proteome</keyword>